<dbReference type="AlphaFoldDB" id="A0A2N9AJ15"/>
<organism evidence="1 2">
    <name type="scientific">Methylorubrum extorquens</name>
    <name type="common">Methylobacterium dichloromethanicum</name>
    <name type="synonym">Methylobacterium extorquens</name>
    <dbReference type="NCBI Taxonomy" id="408"/>
    <lineage>
        <taxon>Bacteria</taxon>
        <taxon>Pseudomonadati</taxon>
        <taxon>Pseudomonadota</taxon>
        <taxon>Alphaproteobacteria</taxon>
        <taxon>Hyphomicrobiales</taxon>
        <taxon>Methylobacteriaceae</taxon>
        <taxon>Methylorubrum</taxon>
    </lineage>
</organism>
<dbReference type="EMBL" id="LT962688">
    <property type="protein sequence ID" value="SOR27160.1"/>
    <property type="molecule type" value="Genomic_DNA"/>
</dbReference>
<dbReference type="Proteomes" id="UP000233769">
    <property type="component" value="Chromosome tk0001"/>
</dbReference>
<name>A0A2N9AJ15_METEX</name>
<gene>
    <name evidence="1" type="ORF">TK0001_0558</name>
</gene>
<evidence type="ECO:0000313" key="2">
    <source>
        <dbReference type="Proteomes" id="UP000233769"/>
    </source>
</evidence>
<reference evidence="2" key="1">
    <citation type="submission" date="2017-10" db="EMBL/GenBank/DDBJ databases">
        <authorList>
            <person name="Regsiter A."/>
            <person name="William W."/>
        </authorList>
    </citation>
    <scope>NUCLEOTIDE SEQUENCE [LARGE SCALE GENOMIC DNA]</scope>
</reference>
<protein>
    <submittedName>
        <fullName evidence="1">Uncharacterized protein</fullName>
    </submittedName>
</protein>
<accession>A0A2N9AJ15</accession>
<evidence type="ECO:0000313" key="1">
    <source>
        <dbReference type="EMBL" id="SOR27160.1"/>
    </source>
</evidence>
<sequence length="26" mass="3248">MLDILKSFLQRLRKRKMNYMDLYALS</sequence>
<proteinExistence type="predicted"/>